<accession>A0A225MHZ9</accession>
<evidence type="ECO:0000313" key="3">
    <source>
        <dbReference type="EMBL" id="OWT59131.1"/>
    </source>
</evidence>
<dbReference type="InterPro" id="IPR011053">
    <property type="entry name" value="Single_hybrid_motif"/>
</dbReference>
<dbReference type="EMBL" id="NJIH01000007">
    <property type="protein sequence ID" value="OWT59131.1"/>
    <property type="molecule type" value="Genomic_DNA"/>
</dbReference>
<dbReference type="SUPFAM" id="SSF51230">
    <property type="entry name" value="Single hybrid motif"/>
    <property type="match status" value="1"/>
</dbReference>
<evidence type="ECO:0000259" key="2">
    <source>
        <dbReference type="PROSITE" id="PS50968"/>
    </source>
</evidence>
<keyword evidence="4" id="KW-1185">Reference proteome</keyword>
<feature type="domain" description="Lipoyl-binding" evidence="2">
    <location>
        <begin position="1"/>
        <end position="72"/>
    </location>
</feature>
<dbReference type="OrthoDB" id="9760256at2"/>
<dbReference type="CDD" id="cd06850">
    <property type="entry name" value="biotinyl_domain"/>
    <property type="match status" value="1"/>
</dbReference>
<protein>
    <submittedName>
        <fullName evidence="3">Acetyl-CoA carboxylase biotin carboxyl carrier protein subunit</fullName>
    </submittedName>
</protein>
<evidence type="ECO:0000313" key="4">
    <source>
        <dbReference type="Proteomes" id="UP000214603"/>
    </source>
</evidence>
<sequence>MSREELLCDITGRVWKVEKPVGSQVAEGDTVIVVESMKMEIPVAATTAGQITELRVKEGDEVSEMQVIAVINS</sequence>
<organism evidence="3 4">
    <name type="scientific">Candidimonas nitroreducens</name>
    <dbReference type="NCBI Taxonomy" id="683354"/>
    <lineage>
        <taxon>Bacteria</taxon>
        <taxon>Pseudomonadati</taxon>
        <taxon>Pseudomonadota</taxon>
        <taxon>Betaproteobacteria</taxon>
        <taxon>Burkholderiales</taxon>
        <taxon>Alcaligenaceae</taxon>
        <taxon>Candidimonas</taxon>
    </lineage>
</organism>
<keyword evidence="1" id="KW-0092">Biotin</keyword>
<dbReference type="PROSITE" id="PS50968">
    <property type="entry name" value="BIOTINYL_LIPOYL"/>
    <property type="match status" value="1"/>
</dbReference>
<evidence type="ECO:0000256" key="1">
    <source>
        <dbReference type="ARBA" id="ARBA00023267"/>
    </source>
</evidence>
<proteinExistence type="predicted"/>
<dbReference type="InterPro" id="IPR000089">
    <property type="entry name" value="Biotin_lipoyl"/>
</dbReference>
<reference evidence="4" key="1">
    <citation type="submission" date="2017-06" db="EMBL/GenBank/DDBJ databases">
        <title>Herbaspirillum phytohormonus sp. nov., isolated from the root nodule of Robinia pseudoacacia in lead-zinc mine.</title>
        <authorList>
            <person name="Fan M."/>
            <person name="Lin Y."/>
        </authorList>
    </citation>
    <scope>NUCLEOTIDE SEQUENCE [LARGE SCALE GENOMIC DNA]</scope>
    <source>
        <strain evidence="4">SC-089</strain>
    </source>
</reference>
<dbReference type="Gene3D" id="2.40.50.100">
    <property type="match status" value="1"/>
</dbReference>
<dbReference type="PANTHER" id="PTHR45266:SF3">
    <property type="entry name" value="OXALOACETATE DECARBOXYLASE ALPHA CHAIN"/>
    <property type="match status" value="1"/>
</dbReference>
<dbReference type="InterPro" id="IPR050709">
    <property type="entry name" value="Biotin_Carboxyl_Carrier/Decarb"/>
</dbReference>
<dbReference type="NCBIfam" id="NF004547">
    <property type="entry name" value="PRK05889.1"/>
    <property type="match status" value="1"/>
</dbReference>
<dbReference type="AlphaFoldDB" id="A0A225MHZ9"/>
<dbReference type="Proteomes" id="UP000214603">
    <property type="component" value="Unassembled WGS sequence"/>
</dbReference>
<dbReference type="PANTHER" id="PTHR45266">
    <property type="entry name" value="OXALOACETATE DECARBOXYLASE ALPHA CHAIN"/>
    <property type="match status" value="1"/>
</dbReference>
<name>A0A225MHZ9_9BURK</name>
<dbReference type="RefSeq" id="WP_088603862.1">
    <property type="nucleotide sequence ID" value="NZ_NJIH01000007.1"/>
</dbReference>
<gene>
    <name evidence="3" type="ORF">CEY11_13155</name>
</gene>
<dbReference type="Pfam" id="PF00364">
    <property type="entry name" value="Biotin_lipoyl"/>
    <property type="match status" value="1"/>
</dbReference>
<comment type="caution">
    <text evidence="3">The sequence shown here is derived from an EMBL/GenBank/DDBJ whole genome shotgun (WGS) entry which is preliminary data.</text>
</comment>